<dbReference type="EMBL" id="JBBPBN010000015">
    <property type="protein sequence ID" value="KAK9024510.1"/>
    <property type="molecule type" value="Genomic_DNA"/>
</dbReference>
<sequence length="172" mass="19415">MTVIADTWREFAPCFLKLYQYEEDQLSVCLDGNKGKHEKSLEITLQFAVVEQMLEFSTYKATCAAHLYGEECHHVVKTLLAACFSSDTLPISVTLDARTCMKASIQAFTGHVEGEIIELQFLLVLLLFDDEKSIEDSGFKSWPTCSVIGVKRNINNFPLSLELRIPDAQFLL</sequence>
<proteinExistence type="predicted"/>
<comment type="caution">
    <text evidence="1">The sequence shown here is derived from an EMBL/GenBank/DDBJ whole genome shotgun (WGS) entry which is preliminary data.</text>
</comment>
<protein>
    <recommendedName>
        <fullName evidence="3">SWIM-type domain-containing protein</fullName>
    </recommendedName>
</protein>
<name>A0ABR2SGY7_9ROSI</name>
<dbReference type="PANTHER" id="PTHR36720:SF1">
    <property type="entry name" value="TAF RNA POLYMERASE I SUBUNIT A"/>
    <property type="match status" value="1"/>
</dbReference>
<organism evidence="1 2">
    <name type="scientific">Hibiscus sabdariffa</name>
    <name type="common">roselle</name>
    <dbReference type="NCBI Taxonomy" id="183260"/>
    <lineage>
        <taxon>Eukaryota</taxon>
        <taxon>Viridiplantae</taxon>
        <taxon>Streptophyta</taxon>
        <taxon>Embryophyta</taxon>
        <taxon>Tracheophyta</taxon>
        <taxon>Spermatophyta</taxon>
        <taxon>Magnoliopsida</taxon>
        <taxon>eudicotyledons</taxon>
        <taxon>Gunneridae</taxon>
        <taxon>Pentapetalae</taxon>
        <taxon>rosids</taxon>
        <taxon>malvids</taxon>
        <taxon>Malvales</taxon>
        <taxon>Malvaceae</taxon>
        <taxon>Malvoideae</taxon>
        <taxon>Hibiscus</taxon>
    </lineage>
</organism>
<gene>
    <name evidence="1" type="ORF">V6N11_004669</name>
</gene>
<evidence type="ECO:0000313" key="1">
    <source>
        <dbReference type="EMBL" id="KAK9024510.1"/>
    </source>
</evidence>
<evidence type="ECO:0000313" key="2">
    <source>
        <dbReference type="Proteomes" id="UP001396334"/>
    </source>
</evidence>
<accession>A0ABR2SGY7</accession>
<dbReference type="PANTHER" id="PTHR36720">
    <property type="entry name" value="TAF RNA POLYMERASE I SUBUNIT A"/>
    <property type="match status" value="1"/>
</dbReference>
<keyword evidence="2" id="KW-1185">Reference proteome</keyword>
<evidence type="ECO:0008006" key="3">
    <source>
        <dbReference type="Google" id="ProtNLM"/>
    </source>
</evidence>
<reference evidence="1 2" key="1">
    <citation type="journal article" date="2024" name="G3 (Bethesda)">
        <title>Genome assembly of Hibiscus sabdariffa L. provides insights into metabolisms of medicinal natural products.</title>
        <authorList>
            <person name="Kim T."/>
        </authorList>
    </citation>
    <scope>NUCLEOTIDE SEQUENCE [LARGE SCALE GENOMIC DNA]</scope>
    <source>
        <strain evidence="1">TK-2024</strain>
        <tissue evidence="1">Old leaves</tissue>
    </source>
</reference>
<dbReference type="Proteomes" id="UP001396334">
    <property type="component" value="Unassembled WGS sequence"/>
</dbReference>